<dbReference type="NCBIfam" id="TIGR00785">
    <property type="entry name" value="dass"/>
    <property type="match status" value="1"/>
</dbReference>
<dbReference type="GO" id="GO:0015141">
    <property type="term" value="F:succinate transmembrane transporter activity"/>
    <property type="evidence" value="ECO:0007669"/>
    <property type="project" value="UniProtKB-ARBA"/>
</dbReference>
<keyword evidence="3 6" id="KW-0812">Transmembrane</keyword>
<keyword evidence="5 6" id="KW-0472">Membrane</keyword>
<keyword evidence="2" id="KW-0813">Transport</keyword>
<dbReference type="InterPro" id="IPR031312">
    <property type="entry name" value="Na/sul_symport_CS"/>
</dbReference>
<reference evidence="8" key="1">
    <citation type="submission" date="2016-10" db="EMBL/GenBank/DDBJ databases">
        <authorList>
            <person name="Varghese N."/>
            <person name="Submissions S."/>
        </authorList>
    </citation>
    <scope>NUCLEOTIDE SEQUENCE [LARGE SCALE GENOMIC DNA]</scope>
    <source>
        <strain evidence="8">DSM 15282</strain>
    </source>
</reference>
<evidence type="ECO:0000313" key="7">
    <source>
        <dbReference type="EMBL" id="SFN90424.1"/>
    </source>
</evidence>
<feature type="transmembrane region" description="Helical" evidence="6">
    <location>
        <begin position="119"/>
        <end position="137"/>
    </location>
</feature>
<dbReference type="PANTHER" id="PTHR10283:SF82">
    <property type="entry name" value="SOLUTE CARRIER FAMILY 13 MEMBER 2"/>
    <property type="match status" value="1"/>
</dbReference>
<feature type="transmembrane region" description="Helical" evidence="6">
    <location>
        <begin position="176"/>
        <end position="206"/>
    </location>
</feature>
<dbReference type="GO" id="GO:0005886">
    <property type="term" value="C:plasma membrane"/>
    <property type="evidence" value="ECO:0007669"/>
    <property type="project" value="TreeGrafter"/>
</dbReference>
<keyword evidence="8" id="KW-1185">Reference proteome</keyword>
<dbReference type="Pfam" id="PF00939">
    <property type="entry name" value="Na_sulph_symp"/>
    <property type="match status" value="1"/>
</dbReference>
<feature type="transmembrane region" description="Helical" evidence="6">
    <location>
        <begin position="218"/>
        <end position="237"/>
    </location>
</feature>
<evidence type="ECO:0000256" key="6">
    <source>
        <dbReference type="SAM" id="Phobius"/>
    </source>
</evidence>
<dbReference type="CDD" id="cd01115">
    <property type="entry name" value="SLC13_permease"/>
    <property type="match status" value="1"/>
</dbReference>
<feature type="transmembrane region" description="Helical" evidence="6">
    <location>
        <begin position="7"/>
        <end position="25"/>
    </location>
</feature>
<evidence type="ECO:0000256" key="1">
    <source>
        <dbReference type="ARBA" id="ARBA00004141"/>
    </source>
</evidence>
<feature type="transmembrane region" description="Helical" evidence="6">
    <location>
        <begin position="364"/>
        <end position="383"/>
    </location>
</feature>
<feature type="transmembrane region" description="Helical" evidence="6">
    <location>
        <begin position="80"/>
        <end position="98"/>
    </location>
</feature>
<name>A0A1I5CU08_9BACT</name>
<evidence type="ECO:0000256" key="2">
    <source>
        <dbReference type="ARBA" id="ARBA00022448"/>
    </source>
</evidence>
<keyword evidence="4 6" id="KW-1133">Transmembrane helix</keyword>
<dbReference type="RefSeq" id="WP_091650736.1">
    <property type="nucleotide sequence ID" value="NZ_FOVW01000002.1"/>
</dbReference>
<dbReference type="Proteomes" id="UP000199564">
    <property type="component" value="Unassembled WGS sequence"/>
</dbReference>
<accession>A0A1I5CU08</accession>
<feature type="transmembrane region" description="Helical" evidence="6">
    <location>
        <begin position="389"/>
        <end position="408"/>
    </location>
</feature>
<evidence type="ECO:0000256" key="3">
    <source>
        <dbReference type="ARBA" id="ARBA00022692"/>
    </source>
</evidence>
<feature type="transmembrane region" description="Helical" evidence="6">
    <location>
        <begin position="335"/>
        <end position="352"/>
    </location>
</feature>
<organism evidence="7 8">
    <name type="scientific">Algoriphagus ornithinivorans</name>
    <dbReference type="NCBI Taxonomy" id="226506"/>
    <lineage>
        <taxon>Bacteria</taxon>
        <taxon>Pseudomonadati</taxon>
        <taxon>Bacteroidota</taxon>
        <taxon>Cytophagia</taxon>
        <taxon>Cytophagales</taxon>
        <taxon>Cyclobacteriaceae</taxon>
        <taxon>Algoriphagus</taxon>
    </lineage>
</organism>
<dbReference type="InterPro" id="IPR001898">
    <property type="entry name" value="SLC13A/DASS"/>
</dbReference>
<gene>
    <name evidence="7" type="ORF">SAMN04488519_102393</name>
</gene>
<feature type="transmembrane region" description="Helical" evidence="6">
    <location>
        <begin position="272"/>
        <end position="291"/>
    </location>
</feature>
<evidence type="ECO:0000313" key="8">
    <source>
        <dbReference type="Proteomes" id="UP000199564"/>
    </source>
</evidence>
<feature type="transmembrane region" description="Helical" evidence="6">
    <location>
        <begin position="298"/>
        <end position="315"/>
    </location>
</feature>
<dbReference type="PROSITE" id="PS01271">
    <property type="entry name" value="NA_SULFATE"/>
    <property type="match status" value="1"/>
</dbReference>
<sequence length="489" mass="53894">MKINLSTLGLFAGPLSYFLILSFVQSPDLNPQALAMLALASWMAIWWITEALPIAATAFLPLIFMPTLNILPIAKVSSNYMHPTVMLYMGEFLMATGIEKWNLHRRIALSIINLIGTDLRTIVLGFILATGFLSMWISNSATSLMMLPIGLAVVKQFEDSFGSENLSLSQKLGKNIMLGIAYSASIGGVATLIGTPTNTILAAVVSDLYDYQIGFNEWMLFGFPLSITLIFICWWYLVTYANPLPKRFKLNDAKTIVSEQLQKLGKISYEEINVLVVFSLVCFAWISRSFLLDQLIPGIDDTIIVLTGVVILFLLPDSTKTKRILDWKTAEQIPWGILILFGGGLALAEGFKETGLAEWIGQRFTLIEGVGFFFLLLVIIASVNFLTEVTSNVATASMLLPILASVAIKLDLHPFGLMVGATLAASCAFMLPVATPPNAVVFGSGFLQMKDMVKAGFWLNILSILLVTLMVYFLLPLFWDINLLQNPFD</sequence>
<evidence type="ECO:0000256" key="5">
    <source>
        <dbReference type="ARBA" id="ARBA00023136"/>
    </source>
</evidence>
<dbReference type="EMBL" id="FOVW01000002">
    <property type="protein sequence ID" value="SFN90424.1"/>
    <property type="molecule type" value="Genomic_DNA"/>
</dbReference>
<proteinExistence type="predicted"/>
<dbReference type="AlphaFoldDB" id="A0A1I5CU08"/>
<evidence type="ECO:0000256" key="4">
    <source>
        <dbReference type="ARBA" id="ARBA00022989"/>
    </source>
</evidence>
<feature type="transmembrane region" description="Helical" evidence="6">
    <location>
        <begin position="415"/>
        <end position="435"/>
    </location>
</feature>
<protein>
    <submittedName>
        <fullName evidence="7">Solute carrier family 13 (Sodium-dependent dicarboxylate transporter), member 2/3/5</fullName>
    </submittedName>
</protein>
<dbReference type="PANTHER" id="PTHR10283">
    <property type="entry name" value="SOLUTE CARRIER FAMILY 13 MEMBER"/>
    <property type="match status" value="1"/>
</dbReference>
<feature type="transmembrane region" description="Helical" evidence="6">
    <location>
        <begin position="455"/>
        <end position="475"/>
    </location>
</feature>
<comment type="subcellular location">
    <subcellularLocation>
        <location evidence="1">Membrane</location>
        <topology evidence="1">Multi-pass membrane protein</topology>
    </subcellularLocation>
</comment>
<dbReference type="STRING" id="226506.SAMN04488519_102393"/>